<evidence type="ECO:0000313" key="3">
    <source>
        <dbReference type="Proteomes" id="UP000237640"/>
    </source>
</evidence>
<dbReference type="Gene3D" id="3.30.530.80">
    <property type="match status" value="1"/>
</dbReference>
<dbReference type="InterPro" id="IPR027823">
    <property type="entry name" value="DUF4468"/>
</dbReference>
<dbReference type="EMBL" id="PVYX01000002">
    <property type="protein sequence ID" value="PRX54565.1"/>
    <property type="molecule type" value="Genomic_DNA"/>
</dbReference>
<reference evidence="2 3" key="1">
    <citation type="submission" date="2018-03" db="EMBL/GenBank/DDBJ databases">
        <title>Genomic Encyclopedia of Archaeal and Bacterial Type Strains, Phase II (KMG-II): from individual species to whole genera.</title>
        <authorList>
            <person name="Goeker M."/>
        </authorList>
    </citation>
    <scope>NUCLEOTIDE SEQUENCE [LARGE SCALE GENOMIC DNA]</scope>
    <source>
        <strain evidence="2 3">DSM 25027</strain>
    </source>
</reference>
<sequence>MLSEIKEQWTLDDSGNVTYQKILELPELSKDIIYPRSLNFFSYNLENEPLSLTEDRELGMLLVKGVFDRVHSTGVFLDYTHIHCLNLIRIDVKDEKARILVTLSAYEIESGNVGEDDLPLISSSKVNQEFPINPSGRNKTMMGKAFYKSHMRAISLMDKISNALENGNTSPSLEDRDW</sequence>
<comment type="caution">
    <text evidence="2">The sequence shown here is derived from an EMBL/GenBank/DDBJ whole genome shotgun (WGS) entry which is preliminary data.</text>
</comment>
<protein>
    <submittedName>
        <fullName evidence="2">Uncharacterized protein with TBP-like fold DUF4468</fullName>
    </submittedName>
</protein>
<accession>A0A2T0MAQ0</accession>
<proteinExistence type="predicted"/>
<feature type="domain" description="DUF4468" evidence="1">
    <location>
        <begin position="19"/>
        <end position="101"/>
    </location>
</feature>
<keyword evidence="3" id="KW-1185">Reference proteome</keyword>
<name>A0A2T0MAQ0_9FLAO</name>
<evidence type="ECO:0000313" key="2">
    <source>
        <dbReference type="EMBL" id="PRX54565.1"/>
    </source>
</evidence>
<dbReference type="AlphaFoldDB" id="A0A2T0MAQ0"/>
<dbReference type="Pfam" id="PF14730">
    <property type="entry name" value="DUF4468"/>
    <property type="match status" value="1"/>
</dbReference>
<gene>
    <name evidence="2" type="ORF">CLV81_2967</name>
</gene>
<evidence type="ECO:0000259" key="1">
    <source>
        <dbReference type="Pfam" id="PF14730"/>
    </source>
</evidence>
<organism evidence="2 3">
    <name type="scientific">Flagellimonas meridianipacifica</name>
    <dbReference type="NCBI Taxonomy" id="1080225"/>
    <lineage>
        <taxon>Bacteria</taxon>
        <taxon>Pseudomonadati</taxon>
        <taxon>Bacteroidota</taxon>
        <taxon>Flavobacteriia</taxon>
        <taxon>Flavobacteriales</taxon>
        <taxon>Flavobacteriaceae</taxon>
        <taxon>Flagellimonas</taxon>
    </lineage>
</organism>
<dbReference type="Proteomes" id="UP000237640">
    <property type="component" value="Unassembled WGS sequence"/>
</dbReference>